<evidence type="ECO:0000313" key="2">
    <source>
        <dbReference type="Proteomes" id="UP000263833"/>
    </source>
</evidence>
<protein>
    <submittedName>
        <fullName evidence="1">Serine protease</fullName>
    </submittedName>
</protein>
<keyword evidence="1" id="KW-0378">Hydrolase</keyword>
<dbReference type="GO" id="GO:0008233">
    <property type="term" value="F:peptidase activity"/>
    <property type="evidence" value="ECO:0007669"/>
    <property type="project" value="UniProtKB-KW"/>
</dbReference>
<reference evidence="2" key="1">
    <citation type="submission" date="2018-08" db="EMBL/GenBank/DDBJ databases">
        <authorList>
            <person name="Kim S.-J."/>
            <person name="Jung G.-Y."/>
        </authorList>
    </citation>
    <scope>NUCLEOTIDE SEQUENCE [LARGE SCALE GENOMIC DNA]</scope>
    <source>
        <strain evidence="2">GY_G</strain>
    </source>
</reference>
<comment type="caution">
    <text evidence="1">The sequence shown here is derived from an EMBL/GenBank/DDBJ whole genome shotgun (WGS) entry which is preliminary data.</text>
</comment>
<dbReference type="GO" id="GO:0006508">
    <property type="term" value="P:proteolysis"/>
    <property type="evidence" value="ECO:0007669"/>
    <property type="project" value="UniProtKB-KW"/>
</dbReference>
<sequence length="279" mass="29521">MLKHLGTMGSPETQIAMRTIGIDPASASVVRLEMYFGDVLLAVGSSFLWKSSAGAGLVTAWHNLTGTHPATRQPISRNGGRPDRIKATFKTGNSGQDLILNQPLYDSSGRALWKVHPVAAEQVDIALLKLLGPIPDTALASPVNELVQQPIAAPVGAEAFIVGYPKGIVEGGLPIWKRASIASEPDLFRDEEGSRRILIDSASREGMSGAPVFLRSIGSFLSDNGALVVGAQIATKFLGLYSGRLAHADALDAQLGIVWPAELIETISKSGIDDSFTLT</sequence>
<proteinExistence type="predicted"/>
<dbReference type="Proteomes" id="UP000263833">
    <property type="component" value="Unassembled WGS sequence"/>
</dbReference>
<dbReference type="OrthoDB" id="7191282at2"/>
<keyword evidence="1" id="KW-0645">Protease</keyword>
<keyword evidence="2" id="KW-1185">Reference proteome</keyword>
<dbReference type="AlphaFoldDB" id="A0A371BJV3"/>
<gene>
    <name evidence="1" type="ORF">DXH95_10030</name>
</gene>
<organism evidence="1 2">
    <name type="scientific">Sphingorhabdus pulchriflava</name>
    <dbReference type="NCBI Taxonomy" id="2292257"/>
    <lineage>
        <taxon>Bacteria</taxon>
        <taxon>Pseudomonadati</taxon>
        <taxon>Pseudomonadota</taxon>
        <taxon>Alphaproteobacteria</taxon>
        <taxon>Sphingomonadales</taxon>
        <taxon>Sphingomonadaceae</taxon>
        <taxon>Sphingorhabdus</taxon>
    </lineage>
</organism>
<name>A0A371BJV3_9SPHN</name>
<dbReference type="EMBL" id="QRGP01000001">
    <property type="protein sequence ID" value="RDV07641.1"/>
    <property type="molecule type" value="Genomic_DNA"/>
</dbReference>
<dbReference type="SUPFAM" id="SSF50494">
    <property type="entry name" value="Trypsin-like serine proteases"/>
    <property type="match status" value="1"/>
</dbReference>
<evidence type="ECO:0000313" key="1">
    <source>
        <dbReference type="EMBL" id="RDV07641.1"/>
    </source>
</evidence>
<dbReference type="RefSeq" id="WP_115549186.1">
    <property type="nucleotide sequence ID" value="NZ_QRGP01000001.1"/>
</dbReference>
<accession>A0A371BJV3</accession>
<dbReference type="InterPro" id="IPR009003">
    <property type="entry name" value="Peptidase_S1_PA"/>
</dbReference>
<dbReference type="Pfam" id="PF13365">
    <property type="entry name" value="Trypsin_2"/>
    <property type="match status" value="1"/>
</dbReference>